<dbReference type="EMBL" id="VCBC01000024">
    <property type="protein sequence ID" value="TLU59902.1"/>
    <property type="molecule type" value="Genomic_DNA"/>
</dbReference>
<dbReference type="Gene3D" id="3.30.70.1630">
    <property type="match status" value="1"/>
</dbReference>
<dbReference type="InterPro" id="IPR048451">
    <property type="entry name" value="YgfZ_barrel"/>
</dbReference>
<evidence type="ECO:0000259" key="1">
    <source>
        <dbReference type="Pfam" id="PF21130"/>
    </source>
</evidence>
<dbReference type="InterPro" id="IPR029043">
    <property type="entry name" value="GcvT/YgfZ_C"/>
</dbReference>
<dbReference type="NCBIfam" id="TIGR03317">
    <property type="entry name" value="ygfZ_signature"/>
    <property type="match status" value="1"/>
</dbReference>
<gene>
    <name evidence="2" type="primary">ygfZ</name>
    <name evidence="2" type="ORF">FE810_16570</name>
</gene>
<dbReference type="Gene3D" id="3.30.70.1400">
    <property type="entry name" value="Aminomethyltransferase beta-barrel domains"/>
    <property type="match status" value="1"/>
</dbReference>
<dbReference type="SUPFAM" id="SSF103025">
    <property type="entry name" value="Folate-binding domain"/>
    <property type="match status" value="1"/>
</dbReference>
<name>A0A5R9IHT5_9GAMM</name>
<dbReference type="SUPFAM" id="SSF101790">
    <property type="entry name" value="Aminomethyltransferase beta-barrel domain"/>
    <property type="match status" value="1"/>
</dbReference>
<dbReference type="Proteomes" id="UP000307790">
    <property type="component" value="Unassembled WGS sequence"/>
</dbReference>
<reference evidence="2 3" key="1">
    <citation type="submission" date="2019-05" db="EMBL/GenBank/DDBJ databases">
        <title>Genome sequences of Thalassotalea litorea 1K03283.</title>
        <authorList>
            <person name="Zhang D."/>
        </authorList>
    </citation>
    <scope>NUCLEOTIDE SEQUENCE [LARGE SCALE GENOMIC DNA]</scope>
    <source>
        <strain evidence="2 3">MCCC 1K03283</strain>
    </source>
</reference>
<evidence type="ECO:0000313" key="2">
    <source>
        <dbReference type="EMBL" id="TLU59902.1"/>
    </source>
</evidence>
<dbReference type="PANTHER" id="PTHR22602:SF0">
    <property type="entry name" value="TRANSFERASE CAF17, MITOCHONDRIAL-RELATED"/>
    <property type="match status" value="1"/>
</dbReference>
<dbReference type="AlphaFoldDB" id="A0A5R9IHT5"/>
<dbReference type="InterPro" id="IPR045179">
    <property type="entry name" value="YgfZ/GcvT"/>
</dbReference>
<proteinExistence type="predicted"/>
<dbReference type="InterPro" id="IPR017703">
    <property type="entry name" value="YgfZ/GCV_T_CS"/>
</dbReference>
<dbReference type="PANTHER" id="PTHR22602">
    <property type="entry name" value="TRANSFERASE CAF17, MITOCHONDRIAL-RELATED"/>
    <property type="match status" value="1"/>
</dbReference>
<evidence type="ECO:0000313" key="3">
    <source>
        <dbReference type="Proteomes" id="UP000307790"/>
    </source>
</evidence>
<accession>A0A5R9IHT5</accession>
<dbReference type="RefSeq" id="WP_138321724.1">
    <property type="nucleotide sequence ID" value="NZ_VCBC01000024.1"/>
</dbReference>
<keyword evidence="3" id="KW-1185">Reference proteome</keyword>
<dbReference type="OrthoDB" id="9796287at2"/>
<organism evidence="2 3">
    <name type="scientific">Thalassotalea litorea</name>
    <dbReference type="NCBI Taxonomy" id="2020715"/>
    <lineage>
        <taxon>Bacteria</taxon>
        <taxon>Pseudomonadati</taxon>
        <taxon>Pseudomonadota</taxon>
        <taxon>Gammaproteobacteria</taxon>
        <taxon>Alteromonadales</taxon>
        <taxon>Colwelliaceae</taxon>
        <taxon>Thalassotalea</taxon>
    </lineage>
</organism>
<dbReference type="NCBIfam" id="NF007110">
    <property type="entry name" value="PRK09559.1"/>
    <property type="match status" value="1"/>
</dbReference>
<comment type="caution">
    <text evidence="2">The sequence shown here is derived from an EMBL/GenBank/DDBJ whole genome shotgun (WGS) entry which is preliminary data.</text>
</comment>
<dbReference type="Gene3D" id="2.40.30.160">
    <property type="match status" value="1"/>
</dbReference>
<protein>
    <submittedName>
        <fullName evidence="2">tRNA-modifying protein YgfZ</fullName>
    </submittedName>
</protein>
<dbReference type="GO" id="GO:0016226">
    <property type="term" value="P:iron-sulfur cluster assembly"/>
    <property type="evidence" value="ECO:0007669"/>
    <property type="project" value="TreeGrafter"/>
</dbReference>
<dbReference type="Pfam" id="PF21130">
    <property type="entry name" value="YgfZ_barrel"/>
    <property type="match status" value="1"/>
</dbReference>
<feature type="domain" description="tRNA-modifying protein YgfZ-like beta-barrel" evidence="1">
    <location>
        <begin position="238"/>
        <end position="304"/>
    </location>
</feature>
<sequence>MKVDSSHPSLESLPAAYACRLANQSMICVSGDERYSYLQGQLTCDVNSLSDNPLLTGAHCDAKGKVFSAFRLFEHGDQLMMLMTPDSAKASLEQLNKFAVFAKAELQFSDDQAAVLSGDDIDDLLSSHVDTLPDVNNPVITHQQLTLIKFDGHKAGYIIVGSEQELTAFLQGLDIVVFDSAIWSLLEVVNGSPSLASGAVGEYVPQMLNLQAINGISFTKGCYMGQETVARMKYLGKNKRAMFCLQGKSTQLVDANQLLEKQLGDNWRRGGNITSVYQADDGSLYIQAVLANDTNPNDIFRIKDLADTVLTQMPLPYELDD</sequence>